<evidence type="ECO:0000256" key="4">
    <source>
        <dbReference type="ARBA" id="ARBA00006105"/>
    </source>
</evidence>
<reference evidence="20 21" key="1">
    <citation type="submission" date="2013-07" db="EMBL/GenBank/DDBJ databases">
        <title>The Genome Sequence of Kwoniella mangroviensis CBS10435.</title>
        <authorList>
            <consortium name="The Broad Institute Genome Sequencing Platform"/>
            <person name="Cuomo C."/>
            <person name="Litvintseva A."/>
            <person name="Chen Y."/>
            <person name="Heitman J."/>
            <person name="Sun S."/>
            <person name="Springer D."/>
            <person name="Dromer F."/>
            <person name="Young S.K."/>
            <person name="Zeng Q."/>
            <person name="Gargeya S."/>
            <person name="Fitzgerald M."/>
            <person name="Abouelleil A."/>
            <person name="Alvarado L."/>
            <person name="Berlin A.M."/>
            <person name="Chapman S.B."/>
            <person name="Dewar J."/>
            <person name="Goldberg J."/>
            <person name="Griggs A."/>
            <person name="Gujja S."/>
            <person name="Hansen M."/>
            <person name="Howarth C."/>
            <person name="Imamovic A."/>
            <person name="Larimer J."/>
            <person name="McCowan C."/>
            <person name="Murphy C."/>
            <person name="Pearson M."/>
            <person name="Priest M."/>
            <person name="Roberts A."/>
            <person name="Saif S."/>
            <person name="Shea T."/>
            <person name="Sykes S."/>
            <person name="Wortman J."/>
            <person name="Nusbaum C."/>
            <person name="Birren B."/>
        </authorList>
    </citation>
    <scope>NUCLEOTIDE SEQUENCE [LARGE SCALE GENOMIC DNA]</scope>
    <source>
        <strain evidence="20 21">CBS 10435</strain>
    </source>
</reference>
<dbReference type="PRINTS" id="PR00371">
    <property type="entry name" value="FPNCR"/>
</dbReference>
<evidence type="ECO:0000256" key="16">
    <source>
        <dbReference type="PIRSR" id="PIRSR601834-1"/>
    </source>
</evidence>
<comment type="similarity">
    <text evidence="4 17">Belongs to the flavoprotein pyridine nucleotide cytochrome reductase family.</text>
</comment>
<comment type="subcellular location">
    <subcellularLocation>
        <location evidence="2">Mitochondrion outer membrane</location>
    </subcellularLocation>
</comment>
<evidence type="ECO:0000313" key="20">
    <source>
        <dbReference type="EMBL" id="OCF56061.1"/>
    </source>
</evidence>
<proteinExistence type="inferred from homology"/>
<comment type="cofactor">
    <cofactor evidence="1 16 17">
        <name>FAD</name>
        <dbReference type="ChEBI" id="CHEBI:57692"/>
    </cofactor>
</comment>
<evidence type="ECO:0000256" key="12">
    <source>
        <dbReference type="ARBA" id="ARBA00023128"/>
    </source>
</evidence>
<dbReference type="EMBL" id="KV700091">
    <property type="protein sequence ID" value="OCF56061.1"/>
    <property type="molecule type" value="Genomic_DNA"/>
</dbReference>
<dbReference type="OrthoDB" id="432685at2759"/>
<dbReference type="GO" id="GO:0090524">
    <property type="term" value="F:cytochrome-b5 reductase activity, acting on NADH"/>
    <property type="evidence" value="ECO:0007669"/>
    <property type="project" value="UniProtKB-EC"/>
</dbReference>
<keyword evidence="13 18" id="KW-0472">Membrane</keyword>
<evidence type="ECO:0000256" key="13">
    <source>
        <dbReference type="ARBA" id="ARBA00023136"/>
    </source>
</evidence>
<keyword evidence="21" id="KW-1185">Reference proteome</keyword>
<evidence type="ECO:0000256" key="9">
    <source>
        <dbReference type="ARBA" id="ARBA00022989"/>
    </source>
</evidence>
<dbReference type="SUPFAM" id="SSF63380">
    <property type="entry name" value="Riboflavin synthase domain-like"/>
    <property type="match status" value="1"/>
</dbReference>
<feature type="binding site" evidence="16">
    <location>
        <position position="125"/>
    </location>
    <ligand>
        <name>FAD</name>
        <dbReference type="ChEBI" id="CHEBI:57692"/>
    </ligand>
</feature>
<dbReference type="InterPro" id="IPR008333">
    <property type="entry name" value="Cbr1-like_FAD-bd_dom"/>
</dbReference>
<dbReference type="STRING" id="1331196.A0A1B9IKY4"/>
<keyword evidence="12" id="KW-0496">Mitochondrion</keyword>
<dbReference type="FunFam" id="3.40.50.80:FF:000019">
    <property type="entry name" value="NADH-cytochrome b5 reductase"/>
    <property type="match status" value="1"/>
</dbReference>
<evidence type="ECO:0000256" key="14">
    <source>
        <dbReference type="ARBA" id="ARBA00047682"/>
    </source>
</evidence>
<evidence type="ECO:0000256" key="3">
    <source>
        <dbReference type="ARBA" id="ARBA00005156"/>
    </source>
</evidence>
<dbReference type="InterPro" id="IPR017927">
    <property type="entry name" value="FAD-bd_FR_type"/>
</dbReference>
<dbReference type="CDD" id="cd06183">
    <property type="entry name" value="cyt_b5_reduct_like"/>
    <property type="match status" value="1"/>
</dbReference>
<comment type="pathway">
    <text evidence="3">Protein modification; peptidyl-diphthamide biosynthesis.</text>
</comment>
<dbReference type="InterPro" id="IPR039261">
    <property type="entry name" value="FNR_nucleotide-bd"/>
</dbReference>
<feature type="binding site" evidence="16">
    <location>
        <position position="118"/>
    </location>
    <ligand>
        <name>FAD</name>
        <dbReference type="ChEBI" id="CHEBI:57692"/>
    </ligand>
</feature>
<organism evidence="20 21">
    <name type="scientific">Kwoniella mangroviensis CBS 10435</name>
    <dbReference type="NCBI Taxonomy" id="1331196"/>
    <lineage>
        <taxon>Eukaryota</taxon>
        <taxon>Fungi</taxon>
        <taxon>Dikarya</taxon>
        <taxon>Basidiomycota</taxon>
        <taxon>Agaricomycotina</taxon>
        <taxon>Tremellomycetes</taxon>
        <taxon>Tremellales</taxon>
        <taxon>Cryptococcaceae</taxon>
        <taxon>Kwoniella</taxon>
    </lineage>
</organism>
<dbReference type="InterPro" id="IPR017938">
    <property type="entry name" value="Riboflavin_synthase-like_b-brl"/>
</dbReference>
<dbReference type="PANTHER" id="PTHR19370:SF184">
    <property type="entry name" value="NADH-CYTOCHROME B5 REDUCTASE-LIKE"/>
    <property type="match status" value="1"/>
</dbReference>
<evidence type="ECO:0000256" key="10">
    <source>
        <dbReference type="ARBA" id="ARBA00023002"/>
    </source>
</evidence>
<dbReference type="PRINTS" id="PR00406">
    <property type="entry name" value="CYTB5RDTASE"/>
</dbReference>
<dbReference type="AlphaFoldDB" id="A0A1B9IKY4"/>
<comment type="catalytic activity">
    <reaction evidence="15">
        <text>2 Fe(3+)-[Dph3] + NADH = 2 Fe(2+)-[Dph3] + NAD(+) + H(+)</text>
        <dbReference type="Rhea" id="RHEA:71231"/>
        <dbReference type="Rhea" id="RHEA-COMP:18002"/>
        <dbReference type="Rhea" id="RHEA-COMP:18003"/>
        <dbReference type="ChEBI" id="CHEBI:15378"/>
        <dbReference type="ChEBI" id="CHEBI:29033"/>
        <dbReference type="ChEBI" id="CHEBI:29034"/>
        <dbReference type="ChEBI" id="CHEBI:57540"/>
        <dbReference type="ChEBI" id="CHEBI:57945"/>
        <dbReference type="ChEBI" id="CHEBI:83228"/>
    </reaction>
    <physiologicalReaction direction="left-to-right" evidence="15">
        <dbReference type="Rhea" id="RHEA:71232"/>
    </physiologicalReaction>
</comment>
<dbReference type="Gene3D" id="3.40.50.80">
    <property type="entry name" value="Nucleotide-binding domain of ferredoxin-NADP reductase (FNR) module"/>
    <property type="match status" value="1"/>
</dbReference>
<dbReference type="InterPro" id="IPR001709">
    <property type="entry name" value="Flavoprot_Pyr_Nucl_cyt_Rdtase"/>
</dbReference>
<reference evidence="21" key="2">
    <citation type="submission" date="2013-12" db="EMBL/GenBank/DDBJ databases">
        <title>Evolution of pathogenesis and genome organization in the Tremellales.</title>
        <authorList>
            <person name="Cuomo C."/>
            <person name="Litvintseva A."/>
            <person name="Heitman J."/>
            <person name="Chen Y."/>
            <person name="Sun S."/>
            <person name="Springer D."/>
            <person name="Dromer F."/>
            <person name="Young S."/>
            <person name="Zeng Q."/>
            <person name="Chapman S."/>
            <person name="Gujja S."/>
            <person name="Saif S."/>
            <person name="Birren B."/>
        </authorList>
    </citation>
    <scope>NUCLEOTIDE SEQUENCE [LARGE SCALE GENOMIC DNA]</scope>
    <source>
        <strain evidence="21">CBS 10435</strain>
    </source>
</reference>
<protein>
    <recommendedName>
        <fullName evidence="17">NADH-cytochrome b5 reductase</fullName>
        <ecNumber evidence="17">1.6.2.2</ecNumber>
    </recommendedName>
</protein>
<keyword evidence="10 17" id="KW-0560">Oxidoreductase</keyword>
<keyword evidence="11 17" id="KW-0520">NAD</keyword>
<feature type="binding site" evidence="16">
    <location>
        <position position="116"/>
    </location>
    <ligand>
        <name>FAD</name>
        <dbReference type="ChEBI" id="CHEBI:57692"/>
    </ligand>
</feature>
<sequence length="297" mass="32733">MAIDFEALAEKYQQYAQPAGTALLILILAISYLINSGSKNRKVLDPVEWRSFKLVAKDHLSHNTALYKFALPKSTDSLGLPVGQHISVAAEIDGKQVVRSYTPTTLDDDKGHFDLVVKTYEKGNISRYLSLLTIGQEVKVKGPKGKFHYTANLAPALLMISGGTGITPMYQIIKSSLKNPNDKTKLSLIYANVEEDDILLRKELEDLEKKSGGRFTLYHVLNKPPANWNGGVGFVTKEMIEKHMPDGGVGSPSHGEGHKVLMCGPPPMMNAMKGHLKELGYPAPRTVSKLEDQVFLF</sequence>
<feature type="binding site" evidence="16">
    <location>
        <position position="167"/>
    </location>
    <ligand>
        <name>FAD</name>
        <dbReference type="ChEBI" id="CHEBI:57692"/>
    </ligand>
</feature>
<keyword evidence="8 16" id="KW-0274">FAD</keyword>
<feature type="binding site" evidence="16">
    <location>
        <position position="99"/>
    </location>
    <ligand>
        <name>FAD</name>
        <dbReference type="ChEBI" id="CHEBI:57692"/>
    </ligand>
</feature>
<dbReference type="PROSITE" id="PS51384">
    <property type="entry name" value="FAD_FR"/>
    <property type="match status" value="1"/>
</dbReference>
<dbReference type="Gene3D" id="2.40.30.10">
    <property type="entry name" value="Translation factors"/>
    <property type="match status" value="1"/>
</dbReference>
<evidence type="ECO:0000256" key="15">
    <source>
        <dbReference type="ARBA" id="ARBA00049138"/>
    </source>
</evidence>
<keyword evidence="6 18" id="KW-0812">Transmembrane</keyword>
<keyword evidence="5 16" id="KW-0285">Flavoprotein</keyword>
<dbReference type="Pfam" id="PF00970">
    <property type="entry name" value="FAD_binding_6"/>
    <property type="match status" value="1"/>
</dbReference>
<dbReference type="InterPro" id="IPR001433">
    <property type="entry name" value="OxRdtase_FAD/NAD-bd"/>
</dbReference>
<keyword evidence="7" id="KW-1000">Mitochondrion outer membrane</keyword>
<feature type="binding site" evidence="16">
    <location>
        <position position="126"/>
    </location>
    <ligand>
        <name>FAD</name>
        <dbReference type="ChEBI" id="CHEBI:57692"/>
    </ligand>
</feature>
<evidence type="ECO:0000256" key="18">
    <source>
        <dbReference type="SAM" id="Phobius"/>
    </source>
</evidence>
<dbReference type="Proteomes" id="UP000092583">
    <property type="component" value="Unassembled WGS sequence"/>
</dbReference>
<dbReference type="InterPro" id="IPR001834">
    <property type="entry name" value="CBR-like"/>
</dbReference>
<evidence type="ECO:0000256" key="17">
    <source>
        <dbReference type="RuleBase" id="RU361226"/>
    </source>
</evidence>
<dbReference type="EC" id="1.6.2.2" evidence="17"/>
<comment type="catalytic activity">
    <reaction evidence="14 17">
        <text>2 Fe(III)-[cytochrome b5] + NADH = 2 Fe(II)-[cytochrome b5] + NAD(+) + H(+)</text>
        <dbReference type="Rhea" id="RHEA:46680"/>
        <dbReference type="Rhea" id="RHEA-COMP:10438"/>
        <dbReference type="Rhea" id="RHEA-COMP:10439"/>
        <dbReference type="ChEBI" id="CHEBI:15378"/>
        <dbReference type="ChEBI" id="CHEBI:29033"/>
        <dbReference type="ChEBI" id="CHEBI:29034"/>
        <dbReference type="ChEBI" id="CHEBI:57540"/>
        <dbReference type="ChEBI" id="CHEBI:57945"/>
        <dbReference type="EC" id="1.6.2.2"/>
    </reaction>
</comment>
<keyword evidence="9 18" id="KW-1133">Transmembrane helix</keyword>
<gene>
    <name evidence="20" type="ORF">L486_06002</name>
</gene>
<evidence type="ECO:0000256" key="7">
    <source>
        <dbReference type="ARBA" id="ARBA00022787"/>
    </source>
</evidence>
<dbReference type="PANTHER" id="PTHR19370">
    <property type="entry name" value="NADH-CYTOCHROME B5 REDUCTASE"/>
    <property type="match status" value="1"/>
</dbReference>
<feature type="binding site" evidence="16">
    <location>
        <position position="101"/>
    </location>
    <ligand>
        <name>FAD</name>
        <dbReference type="ChEBI" id="CHEBI:57692"/>
    </ligand>
</feature>
<evidence type="ECO:0000256" key="1">
    <source>
        <dbReference type="ARBA" id="ARBA00001974"/>
    </source>
</evidence>
<accession>A0A1B9IKY4</accession>
<feature type="transmembrane region" description="Helical" evidence="18">
    <location>
        <begin position="15"/>
        <end position="34"/>
    </location>
</feature>
<evidence type="ECO:0000256" key="2">
    <source>
        <dbReference type="ARBA" id="ARBA00004294"/>
    </source>
</evidence>
<dbReference type="FunFam" id="2.40.30.10:FF:000032">
    <property type="entry name" value="NADH-cytochrome b5 reductase"/>
    <property type="match status" value="1"/>
</dbReference>
<evidence type="ECO:0000256" key="8">
    <source>
        <dbReference type="ARBA" id="ARBA00022827"/>
    </source>
</evidence>
<evidence type="ECO:0000256" key="11">
    <source>
        <dbReference type="ARBA" id="ARBA00023027"/>
    </source>
</evidence>
<evidence type="ECO:0000256" key="5">
    <source>
        <dbReference type="ARBA" id="ARBA00022630"/>
    </source>
</evidence>
<evidence type="ECO:0000256" key="6">
    <source>
        <dbReference type="ARBA" id="ARBA00022692"/>
    </source>
</evidence>
<evidence type="ECO:0000259" key="19">
    <source>
        <dbReference type="PROSITE" id="PS51384"/>
    </source>
</evidence>
<dbReference type="Pfam" id="PF00175">
    <property type="entry name" value="NAD_binding_1"/>
    <property type="match status" value="1"/>
</dbReference>
<feature type="domain" description="FAD-binding FR-type" evidence="19">
    <location>
        <begin position="47"/>
        <end position="150"/>
    </location>
</feature>
<name>A0A1B9IKY4_9TREE</name>
<dbReference type="GO" id="GO:0005741">
    <property type="term" value="C:mitochondrial outer membrane"/>
    <property type="evidence" value="ECO:0007669"/>
    <property type="project" value="UniProtKB-SubCell"/>
</dbReference>
<evidence type="ECO:0000313" key="21">
    <source>
        <dbReference type="Proteomes" id="UP000092583"/>
    </source>
</evidence>
<dbReference type="SUPFAM" id="SSF52343">
    <property type="entry name" value="Ferredoxin reductase-like, C-terminal NADP-linked domain"/>
    <property type="match status" value="1"/>
</dbReference>